<evidence type="ECO:0000313" key="3">
    <source>
        <dbReference type="Proteomes" id="UP000059188"/>
    </source>
</evidence>
<proteinExistence type="predicted"/>
<protein>
    <recommendedName>
        <fullName evidence="1">Reverse transcriptase Ty1/copia-type domain-containing protein</fullName>
    </recommendedName>
</protein>
<evidence type="ECO:0000259" key="1">
    <source>
        <dbReference type="Pfam" id="PF07727"/>
    </source>
</evidence>
<name>A0A0B7FHQ7_THACB</name>
<organism evidence="2 3">
    <name type="scientific">Thanatephorus cucumeris (strain AG1-IB / isolate 7/3/14)</name>
    <name type="common">Lettuce bottom rot fungus</name>
    <name type="synonym">Rhizoctonia solani</name>
    <dbReference type="NCBI Taxonomy" id="1108050"/>
    <lineage>
        <taxon>Eukaryota</taxon>
        <taxon>Fungi</taxon>
        <taxon>Dikarya</taxon>
        <taxon>Basidiomycota</taxon>
        <taxon>Agaricomycotina</taxon>
        <taxon>Agaricomycetes</taxon>
        <taxon>Cantharellales</taxon>
        <taxon>Ceratobasidiaceae</taxon>
        <taxon>Rhizoctonia</taxon>
        <taxon>Rhizoctonia solani AG-1</taxon>
    </lineage>
</organism>
<dbReference type="EMBL" id="LN679326">
    <property type="protein sequence ID" value="CEL56474.1"/>
    <property type="molecule type" value="Genomic_DNA"/>
</dbReference>
<sequence>MSECFPPPTKLTLAAFTDDNPHWVFASIVPATNDNLSVEEALSGPDKDKWKAAMDTEIATLEKQGTFVPAILPPGRNAMGCRWVLTIKQNKKNKPVWYKARLVVQGFSQQPGIDYGQTFAPVVRLDSIRTLSSLANQNNWDIQQLNVTSAFLHSDVEEELYMRPIPYYNNGSSNVLRLCRSLYRLKQARCMWNCMFDSKMKGLGYLSCLTDACVYHCIMDISGKLHVSIIAVHVDDSIVVTTPNNTTFVVSKLL</sequence>
<evidence type="ECO:0000313" key="2">
    <source>
        <dbReference type="EMBL" id="CEL56474.1"/>
    </source>
</evidence>
<dbReference type="InterPro" id="IPR013103">
    <property type="entry name" value="RVT_2"/>
</dbReference>
<dbReference type="Pfam" id="PF07727">
    <property type="entry name" value="RVT_2"/>
    <property type="match status" value="1"/>
</dbReference>
<gene>
    <name evidence="2" type="ORF">RSOLAG1IB_11946</name>
</gene>
<dbReference type="OrthoDB" id="3054497at2759"/>
<dbReference type="STRING" id="1108050.A0A0B7FHQ7"/>
<keyword evidence="3" id="KW-1185">Reference proteome</keyword>
<accession>A0A0B7FHQ7</accession>
<dbReference type="Proteomes" id="UP000059188">
    <property type="component" value="Unassembled WGS sequence"/>
</dbReference>
<reference evidence="2 3" key="1">
    <citation type="submission" date="2014-11" db="EMBL/GenBank/DDBJ databases">
        <authorList>
            <person name="Wibberg Daniel"/>
        </authorList>
    </citation>
    <scope>NUCLEOTIDE SEQUENCE [LARGE SCALE GENOMIC DNA]</scope>
    <source>
        <strain evidence="2">Rhizoctonia solani AG1-IB 7/3/14</strain>
    </source>
</reference>
<feature type="domain" description="Reverse transcriptase Ty1/copia-type" evidence="1">
    <location>
        <begin position="72"/>
        <end position="242"/>
    </location>
</feature>
<dbReference type="AlphaFoldDB" id="A0A0B7FHQ7"/>